<dbReference type="RefSeq" id="XP_003858943.1">
    <property type="nucleotide sequence ID" value="XM_003858895.1"/>
</dbReference>
<dbReference type="PANTHER" id="PTHR43691:SF15">
    <property type="entry name" value="PHOSPHORYLASE, PUTATIVE-RELATED"/>
    <property type="match status" value="1"/>
</dbReference>
<dbReference type="Proteomes" id="UP000008980">
    <property type="component" value="Chromosome 10"/>
</dbReference>
<dbReference type="CDD" id="cd00436">
    <property type="entry name" value="UP_TbUP-like"/>
    <property type="match status" value="1"/>
</dbReference>
<dbReference type="Proteomes" id="UP000274082">
    <property type="component" value="Chromosome 10"/>
</dbReference>
<evidence type="ECO:0000313" key="4">
    <source>
        <dbReference type="EMBL" id="TPP46567.1"/>
    </source>
</evidence>
<dbReference type="SMR" id="A0A3S5H6H0"/>
<reference evidence="2 6" key="4">
    <citation type="journal article" date="2018" name="Sci. Rep.">
        <title>A complete Leishmania donovani reference genome identifies novel genetic variations associated with virulence.</title>
        <authorList>
            <person name="Lypaczewski P."/>
            <person name="Hoshizaki J."/>
            <person name="Zhang W.-W."/>
            <person name="McCall L.-I."/>
            <person name="Torcivia-Rodriguez J."/>
            <person name="Simonyan V."/>
            <person name="Kaur A."/>
            <person name="Dewar K."/>
            <person name="Matlashewski G."/>
        </authorList>
    </citation>
    <scope>NUCLEOTIDE SEQUENCE [LARGE SCALE GENOMIC DNA]</scope>
    <source>
        <strain evidence="2 6">LdCL</strain>
    </source>
</reference>
<dbReference type="VEuPathDB" id="TriTrypDB:LDHU3_10.1440"/>
<evidence type="ECO:0000313" key="3">
    <source>
        <dbReference type="EMBL" id="CBZ32226.1"/>
    </source>
</evidence>
<dbReference type="EMBL" id="RHLC01000036">
    <property type="protein sequence ID" value="TPP46567.1"/>
    <property type="molecule type" value="Genomic_DNA"/>
</dbReference>
<evidence type="ECO:0000313" key="7">
    <source>
        <dbReference type="Proteomes" id="UP000318447"/>
    </source>
</evidence>
<dbReference type="VEuPathDB" id="TriTrypDB:LdBPK_101090.1"/>
<evidence type="ECO:0000313" key="2">
    <source>
        <dbReference type="EMBL" id="AYU76732.1"/>
    </source>
</evidence>
<dbReference type="OrthoDB" id="416752at2759"/>
<reference evidence="5" key="3">
    <citation type="submission" date="2011-02" db="EMBL/GenBank/DDBJ databases">
        <title>Whole genome sequencing of Leishmania donovani clinical lines reveals dynamic variation related to drug resistance.</title>
        <authorList>
            <person name="Downing T."/>
            <person name="Imamura H."/>
            <person name="Sanders M."/>
            <person name="Decuypere S."/>
            <person name="Hertz-Fowler C."/>
            <person name="Clark T.G."/>
            <person name="Rijal S."/>
            <person name="Sundar S."/>
            <person name="Quail M.A."/>
            <person name="De Doncker S."/>
            <person name="Maes I."/>
            <person name="Vanaerschot M."/>
            <person name="Stark O."/>
            <person name="Schonian G."/>
            <person name="Dujardin J.C."/>
            <person name="Berriman M."/>
        </authorList>
    </citation>
    <scope>NUCLEOTIDE SEQUENCE [LARGE SCALE GENOMIC DNA]</scope>
    <source>
        <strain evidence="5">BPK282A1</strain>
    </source>
</reference>
<protein>
    <submittedName>
        <fullName evidence="2">Nucleoside phosphorylase-like protein</fullName>
        <ecNumber evidence="2">2.4.2.-</ecNumber>
    </submittedName>
    <submittedName>
        <fullName evidence="4">Phosphorylase family protein</fullName>
    </submittedName>
</protein>
<reference evidence="3" key="2">
    <citation type="submission" date="2011-01" db="EMBL/GenBank/DDBJ databases">
        <authorList>
            <person name="Zhao B.P."/>
            <person name="Ren Z.A."/>
            <person name="Li C.D."/>
        </authorList>
    </citation>
    <scope>NUCLEOTIDE SEQUENCE</scope>
    <source>
        <strain evidence="3">BPK282A1</strain>
    </source>
</reference>
<name>A0A3S5H6H0_LEIDO</name>
<reference evidence="4" key="6">
    <citation type="submission" date="2019-02" db="EMBL/GenBank/DDBJ databases">
        <title>FDA dAtabase for Regulatory Grade micrObial Sequences (FDA-ARGOS): Supporting development and validation of Infectious Disease Dx tests.</title>
        <authorList>
            <person name="Duncan R."/>
            <person name="Fisher C."/>
            <person name="Tallon L.J."/>
            <person name="Sadzewicz L."/>
            <person name="Sengamalay N."/>
            <person name="Ott S."/>
            <person name="Godinez A."/>
            <person name="Nagaraj S."/>
            <person name="Nadendla S."/>
            <person name="Sichtig H."/>
        </authorList>
    </citation>
    <scope>NUCLEOTIDE SEQUENCE</scope>
    <source>
        <strain evidence="4">FDAARGOS_361</strain>
    </source>
</reference>
<dbReference type="SUPFAM" id="SSF53167">
    <property type="entry name" value="Purine and uridine phosphorylases"/>
    <property type="match status" value="1"/>
</dbReference>
<dbReference type="GO" id="GO:0005829">
    <property type="term" value="C:cytosol"/>
    <property type="evidence" value="ECO:0007669"/>
    <property type="project" value="TreeGrafter"/>
</dbReference>
<evidence type="ECO:0000313" key="5">
    <source>
        <dbReference type="Proteomes" id="UP000008980"/>
    </source>
</evidence>
<dbReference type="Pfam" id="PF01048">
    <property type="entry name" value="PNP_UDP_1"/>
    <property type="match status" value="1"/>
</dbReference>
<feature type="domain" description="Nucleoside phosphorylase" evidence="1">
    <location>
        <begin position="37"/>
        <end position="337"/>
    </location>
</feature>
<dbReference type="KEGG" id="ldo:LDBPK_101090"/>
<keyword evidence="2" id="KW-0328">Glycosyltransferase</keyword>
<reference evidence="3 5" key="1">
    <citation type="journal article" date="2011" name="Genome Res.">
        <title>Whole genome sequencing of multiple Leishmania donovani clinical isolates provides insights into population structure and mechanisms of drug resistance.</title>
        <authorList>
            <person name="Downing T."/>
            <person name="Imamura H."/>
            <person name="Decuypere S."/>
            <person name="Clark T.G."/>
            <person name="Coombs G.H."/>
            <person name="Cotton J.A."/>
            <person name="Hilley J.D."/>
            <person name="de Doncker S."/>
            <person name="Maes I."/>
            <person name="Mottram J.C."/>
            <person name="Quail M.A."/>
            <person name="Rijal S."/>
            <person name="Sanders M."/>
            <person name="Schonian G."/>
            <person name="Stark O."/>
            <person name="Sundar S."/>
            <person name="Vanaerschot M."/>
            <person name="Hertz-Fowler C."/>
            <person name="Dujardin J.C."/>
            <person name="Berriman M."/>
        </authorList>
    </citation>
    <scope>NUCLEOTIDE SEQUENCE [LARGE SCALE GENOMIC DNA]</scope>
    <source>
        <strain evidence="3 5">BPK282A1</strain>
    </source>
</reference>
<dbReference type="Proteomes" id="UP000318447">
    <property type="component" value="Unassembled WGS sequence"/>
</dbReference>
<sequence length="341" mass="36878">MSGSGCGFLGNVDPDLPLTPDGVTYHVACSSERLADRIILVGDPGRVKMVSTYLDTGSIVYEASHREIKVVTGAYHGVPVTVLSTGMGTDNIEIVMNEVHILKEYDTQKRRWRARVGDDTPADPLETPFDPSRVKLIRVGTCGTPNDEVQIGCLAITRYAVGMDNTCQYYDPPAVNHTADVKEVLAKVQATSLGKVQVYATKAAPAITQGLVDACTALNRKAGVSEQQPYYVGTTCSGSGFYGCQGRSVGRFRGHLTVPHLTEELGDLRFNVSEGEQRVANIEMENSALCYLSNLLGYQAGTVCVVIARRSRTNRTFATPEQLAKGLSRAITIALETLIKE</sequence>
<gene>
    <name evidence="4" type="ORF">CGC21_23370</name>
    <name evidence="3" type="ORF">LDBPK_101090</name>
    <name evidence="2" type="ORF">LdCL_100017800</name>
</gene>
<dbReference type="VEuPathDB" id="TriTrypDB:LdCL_100017800"/>
<dbReference type="OMA" id="CGGLQPY"/>
<dbReference type="EMBL" id="FR799597">
    <property type="protein sequence ID" value="CBZ32226.1"/>
    <property type="molecule type" value="Genomic_DNA"/>
</dbReference>
<evidence type="ECO:0000259" key="1">
    <source>
        <dbReference type="Pfam" id="PF01048"/>
    </source>
</evidence>
<dbReference type="PANTHER" id="PTHR43691">
    <property type="entry name" value="URIDINE PHOSPHORYLASE"/>
    <property type="match status" value="1"/>
</dbReference>
<accession>A0A3S5H6H0</accession>
<organism evidence="2 6">
    <name type="scientific">Leishmania donovani</name>
    <dbReference type="NCBI Taxonomy" id="5661"/>
    <lineage>
        <taxon>Eukaryota</taxon>
        <taxon>Discoba</taxon>
        <taxon>Euglenozoa</taxon>
        <taxon>Kinetoplastea</taxon>
        <taxon>Metakinetoplastina</taxon>
        <taxon>Trypanosomatida</taxon>
        <taxon>Trypanosomatidae</taxon>
        <taxon>Leishmaniinae</taxon>
        <taxon>Leishmania</taxon>
    </lineage>
</organism>
<dbReference type="GO" id="GO:0004850">
    <property type="term" value="F:uridine phosphorylase activity"/>
    <property type="evidence" value="ECO:0007669"/>
    <property type="project" value="TreeGrafter"/>
</dbReference>
<keyword evidence="6" id="KW-1185">Reference proteome</keyword>
<dbReference type="InterPro" id="IPR035994">
    <property type="entry name" value="Nucleoside_phosphorylase_sf"/>
</dbReference>
<dbReference type="Gene3D" id="3.40.50.1580">
    <property type="entry name" value="Nucleoside phosphorylase domain"/>
    <property type="match status" value="1"/>
</dbReference>
<dbReference type="GeneID" id="13389243"/>
<dbReference type="GO" id="GO:0006218">
    <property type="term" value="P:uridine catabolic process"/>
    <property type="evidence" value="ECO:0007669"/>
    <property type="project" value="TreeGrafter"/>
</dbReference>
<evidence type="ECO:0000313" key="6">
    <source>
        <dbReference type="Proteomes" id="UP000274082"/>
    </source>
</evidence>
<dbReference type="EC" id="2.4.2.-" evidence="2"/>
<dbReference type="AlphaFoldDB" id="A0A3S5H6H0"/>
<keyword evidence="2" id="KW-0808">Transferase</keyword>
<dbReference type="EMBL" id="CP029509">
    <property type="protein sequence ID" value="AYU76732.1"/>
    <property type="molecule type" value="Genomic_DNA"/>
</dbReference>
<accession>E9BAF3</accession>
<dbReference type="InterPro" id="IPR000845">
    <property type="entry name" value="Nucleoside_phosphorylase_d"/>
</dbReference>
<dbReference type="FunFam" id="3.40.50.1580:FF:000016">
    <property type="entry name" value="Nucleoside phosphorylase, putative"/>
    <property type="match status" value="1"/>
</dbReference>
<reference evidence="7" key="5">
    <citation type="submission" date="2019-02" db="EMBL/GenBank/DDBJ databases">
        <title>FDA dAtabase for Regulatory Grade micrObial Sequences (FDA-ARGOS): Supporting development and validation of Infectious Disease Dx tests.</title>
        <authorList>
            <person name="Duncan R."/>
            <person name="Fisher C."/>
            <person name="Tallon L."/>
            <person name="Sadzewicz L."/>
            <person name="Sengamalay N."/>
            <person name="Ott S."/>
            <person name="Godinez A."/>
            <person name="Nagaraj S."/>
            <person name="Vavikolanu K."/>
            <person name="Nadendla S."/>
            <person name="Aluvathingal J."/>
            <person name="Sichtig H."/>
        </authorList>
    </citation>
    <scope>NUCLEOTIDE SEQUENCE [LARGE SCALE GENOMIC DNA]</scope>
    <source>
        <strain evidence="7">FDAARGOS_361</strain>
    </source>
</reference>
<proteinExistence type="predicted"/>